<reference evidence="1 2" key="1">
    <citation type="submission" date="2016-12" db="EMBL/GenBank/DDBJ databases">
        <title>Draft genome sequences of seven strains of Pseudomonas fluorescens that produce 4-formylaminooxyvinylglycine.</title>
        <authorList>
            <person name="Okrent R.A."/>
            <person name="Manning V.A."/>
            <person name="Trippe K.M."/>
        </authorList>
    </citation>
    <scope>NUCLEOTIDE SEQUENCE [LARGE SCALE GENOMIC DNA]</scope>
    <source>
        <strain evidence="1 2">P5A</strain>
    </source>
</reference>
<accession>A0A1T2Y335</accession>
<proteinExistence type="predicted"/>
<sequence>MKGSGFVFDPIIKKRTDWIFEIFFSFVDRAEKIVGVRIDHRSRGVPRLDVENKYVAFFLGAKK</sequence>
<name>A0A1T2Y335_PSEFL</name>
<dbReference type="AlphaFoldDB" id="A0A1T2Y335"/>
<evidence type="ECO:0000313" key="2">
    <source>
        <dbReference type="Proteomes" id="UP000190965"/>
    </source>
</evidence>
<gene>
    <name evidence="1" type="ORF">BFW87_24645</name>
</gene>
<organism evidence="1 2">
    <name type="scientific">Pseudomonas fluorescens</name>
    <dbReference type="NCBI Taxonomy" id="294"/>
    <lineage>
        <taxon>Bacteria</taxon>
        <taxon>Pseudomonadati</taxon>
        <taxon>Pseudomonadota</taxon>
        <taxon>Gammaproteobacteria</taxon>
        <taxon>Pseudomonadales</taxon>
        <taxon>Pseudomonadaceae</taxon>
        <taxon>Pseudomonas</taxon>
    </lineage>
</organism>
<comment type="caution">
    <text evidence="1">The sequence shown here is derived from an EMBL/GenBank/DDBJ whole genome shotgun (WGS) entry which is preliminary data.</text>
</comment>
<dbReference type="Proteomes" id="UP000190965">
    <property type="component" value="Unassembled WGS sequence"/>
</dbReference>
<dbReference type="RefSeq" id="WP_078742319.1">
    <property type="nucleotide sequence ID" value="NZ_MSDF01000051.1"/>
</dbReference>
<protein>
    <submittedName>
        <fullName evidence="1">Uncharacterized protein</fullName>
    </submittedName>
</protein>
<dbReference type="EMBL" id="MSDF01000051">
    <property type="protein sequence ID" value="OPA86448.1"/>
    <property type="molecule type" value="Genomic_DNA"/>
</dbReference>
<evidence type="ECO:0000313" key="1">
    <source>
        <dbReference type="EMBL" id="OPA86448.1"/>
    </source>
</evidence>